<gene>
    <name evidence="1" type="ORF">LCGC14_1211990</name>
</gene>
<sequence length="91" mass="10666">MHLLPSEQQERIQEALETLEKIGILNIFEPCDCGNQIRHNNGGNYHNEIYLRRDNGKMFVKYATTCELVEPAEWEECQDPESIVKENSDWL</sequence>
<name>A0A0F9LI32_9ZZZZ</name>
<protein>
    <submittedName>
        <fullName evidence="1">Uncharacterized protein</fullName>
    </submittedName>
</protein>
<comment type="caution">
    <text evidence="1">The sequence shown here is derived from an EMBL/GenBank/DDBJ whole genome shotgun (WGS) entry which is preliminary data.</text>
</comment>
<dbReference type="EMBL" id="LAZR01006313">
    <property type="protein sequence ID" value="KKM93088.1"/>
    <property type="molecule type" value="Genomic_DNA"/>
</dbReference>
<reference evidence="1" key="1">
    <citation type="journal article" date="2015" name="Nature">
        <title>Complex archaea that bridge the gap between prokaryotes and eukaryotes.</title>
        <authorList>
            <person name="Spang A."/>
            <person name="Saw J.H."/>
            <person name="Jorgensen S.L."/>
            <person name="Zaremba-Niedzwiedzka K."/>
            <person name="Martijn J."/>
            <person name="Lind A.E."/>
            <person name="van Eijk R."/>
            <person name="Schleper C."/>
            <person name="Guy L."/>
            <person name="Ettema T.J."/>
        </authorList>
    </citation>
    <scope>NUCLEOTIDE SEQUENCE</scope>
</reference>
<organism evidence="1">
    <name type="scientific">marine sediment metagenome</name>
    <dbReference type="NCBI Taxonomy" id="412755"/>
    <lineage>
        <taxon>unclassified sequences</taxon>
        <taxon>metagenomes</taxon>
        <taxon>ecological metagenomes</taxon>
    </lineage>
</organism>
<proteinExistence type="predicted"/>
<dbReference type="AlphaFoldDB" id="A0A0F9LI32"/>
<evidence type="ECO:0000313" key="1">
    <source>
        <dbReference type="EMBL" id="KKM93088.1"/>
    </source>
</evidence>
<accession>A0A0F9LI32</accession>